<evidence type="ECO:0000313" key="1">
    <source>
        <dbReference type="EMBL" id="KRL93519.1"/>
    </source>
</evidence>
<dbReference type="AlphaFoldDB" id="A0A0R1UJL3"/>
<reference evidence="1 2" key="1">
    <citation type="journal article" date="2015" name="Genome Announc.">
        <title>Expanding the biotechnology potential of lactobacilli through comparative genomics of 213 strains and associated genera.</title>
        <authorList>
            <person name="Sun Z."/>
            <person name="Harris H.M."/>
            <person name="McCann A."/>
            <person name="Guo C."/>
            <person name="Argimon S."/>
            <person name="Zhang W."/>
            <person name="Yang X."/>
            <person name="Jeffery I.B."/>
            <person name="Cooney J.C."/>
            <person name="Kagawa T.F."/>
            <person name="Liu W."/>
            <person name="Song Y."/>
            <person name="Salvetti E."/>
            <person name="Wrobel A."/>
            <person name="Rasinkangas P."/>
            <person name="Parkhill J."/>
            <person name="Rea M.C."/>
            <person name="O'Sullivan O."/>
            <person name="Ritari J."/>
            <person name="Douillard F.P."/>
            <person name="Paul Ross R."/>
            <person name="Yang R."/>
            <person name="Briner A.E."/>
            <person name="Felis G.E."/>
            <person name="de Vos W.M."/>
            <person name="Barrangou R."/>
            <person name="Klaenhammer T.R."/>
            <person name="Caufield P.W."/>
            <person name="Cui Y."/>
            <person name="Zhang H."/>
            <person name="O'Toole P.W."/>
        </authorList>
    </citation>
    <scope>NUCLEOTIDE SEQUENCE [LARGE SCALE GENOMIC DNA]</scope>
    <source>
        <strain evidence="1 2">DSM 16381</strain>
    </source>
</reference>
<organism evidence="1 2">
    <name type="scientific">Levilactobacillus hammesii DSM 16381</name>
    <dbReference type="NCBI Taxonomy" id="1423753"/>
    <lineage>
        <taxon>Bacteria</taxon>
        <taxon>Bacillati</taxon>
        <taxon>Bacillota</taxon>
        <taxon>Bacilli</taxon>
        <taxon>Lactobacillales</taxon>
        <taxon>Lactobacillaceae</taxon>
        <taxon>Levilactobacillus</taxon>
    </lineage>
</organism>
<protein>
    <submittedName>
        <fullName evidence="1">Uncharacterized protein</fullName>
    </submittedName>
</protein>
<keyword evidence="2" id="KW-1185">Reference proteome</keyword>
<comment type="caution">
    <text evidence="1">The sequence shown here is derived from an EMBL/GenBank/DDBJ whole genome shotgun (WGS) entry which is preliminary data.</text>
</comment>
<gene>
    <name evidence="1" type="ORF">FD28_GL001406</name>
</gene>
<name>A0A0R1UJL3_9LACO</name>
<dbReference type="PATRIC" id="fig|1423753.3.peg.1462"/>
<proteinExistence type="predicted"/>
<evidence type="ECO:0000313" key="2">
    <source>
        <dbReference type="Proteomes" id="UP000051580"/>
    </source>
</evidence>
<dbReference type="STRING" id="1423753.FD28_GL001406"/>
<dbReference type="Proteomes" id="UP000051580">
    <property type="component" value="Unassembled WGS sequence"/>
</dbReference>
<accession>A0A0R1UJL3</accession>
<sequence>MFGKMAKKDESAKPYRPGVVVHPKKYSNSGGVADWGPLMAWFTGIFKKLWQRH</sequence>
<dbReference type="EMBL" id="AZFS01000064">
    <property type="protein sequence ID" value="KRL93519.1"/>
    <property type="molecule type" value="Genomic_DNA"/>
</dbReference>